<protein>
    <recommendedName>
        <fullName evidence="4">ABC transporter permease</fullName>
    </recommendedName>
</protein>
<name>A0ABU0MY19_9FIRM</name>
<dbReference type="InterPro" id="IPR052536">
    <property type="entry name" value="ABC-4_Integral_Memb_Prot"/>
</dbReference>
<feature type="transmembrane region" description="Helical" evidence="1">
    <location>
        <begin position="260"/>
        <end position="283"/>
    </location>
</feature>
<gene>
    <name evidence="2" type="ORF">QOZ92_000926</name>
</gene>
<dbReference type="EMBL" id="JAUSWG010000003">
    <property type="protein sequence ID" value="MDQ0555813.1"/>
    <property type="molecule type" value="Genomic_DNA"/>
</dbReference>
<organism evidence="2 3">
    <name type="scientific">Paraclostridium ghonii</name>
    <dbReference type="NCBI Taxonomy" id="29358"/>
    <lineage>
        <taxon>Bacteria</taxon>
        <taxon>Bacillati</taxon>
        <taxon>Bacillota</taxon>
        <taxon>Clostridia</taxon>
        <taxon>Peptostreptococcales</taxon>
        <taxon>Peptostreptococcaceae</taxon>
        <taxon>Paraclostridium</taxon>
    </lineage>
</organism>
<sequence>MKILSYYKILKFKEFKYFYKQKENLRLAFLTMAILLAAIACTSTILLVISNKIKVKESEYPFILNYMSSSYNYMNDEQVKAIEGTLDEYGYKYKKIDYKLLNINNEGKYVIKNSEFNKLAKELNLDTVDLGVNETLIVPRFDNERYKNKISEFKDFDIGLYNLNVKGIATGQILPKGVGTWVVVVNDKIYSQLEKDFGNTTVNVTGYDYNNWEDSAKVDETIQNKLKSTSINNYEKRQEYDSFFSLPKLYENNLEINNNIIYIDVFVSIVFIILSMSFLYYNFYKSLSRDKIKDDTNIETPKLSFNV</sequence>
<dbReference type="PANTHER" id="PTHR46795">
    <property type="entry name" value="ABC TRANSPORTER PERMEASE-RELATED-RELATED"/>
    <property type="match status" value="1"/>
</dbReference>
<proteinExistence type="predicted"/>
<evidence type="ECO:0000313" key="3">
    <source>
        <dbReference type="Proteomes" id="UP001232584"/>
    </source>
</evidence>
<keyword evidence="3" id="KW-1185">Reference proteome</keyword>
<evidence type="ECO:0000313" key="2">
    <source>
        <dbReference type="EMBL" id="MDQ0555813.1"/>
    </source>
</evidence>
<evidence type="ECO:0008006" key="4">
    <source>
        <dbReference type="Google" id="ProtNLM"/>
    </source>
</evidence>
<dbReference type="RefSeq" id="WP_307503785.1">
    <property type="nucleotide sequence ID" value="NZ_BAAACE010000028.1"/>
</dbReference>
<feature type="transmembrane region" description="Helical" evidence="1">
    <location>
        <begin position="27"/>
        <end position="49"/>
    </location>
</feature>
<keyword evidence="1" id="KW-0472">Membrane</keyword>
<dbReference type="Proteomes" id="UP001232584">
    <property type="component" value="Unassembled WGS sequence"/>
</dbReference>
<evidence type="ECO:0000256" key="1">
    <source>
        <dbReference type="SAM" id="Phobius"/>
    </source>
</evidence>
<keyword evidence="1" id="KW-0812">Transmembrane</keyword>
<comment type="caution">
    <text evidence="2">The sequence shown here is derived from an EMBL/GenBank/DDBJ whole genome shotgun (WGS) entry which is preliminary data.</text>
</comment>
<reference evidence="2 3" key="1">
    <citation type="submission" date="2023-07" db="EMBL/GenBank/DDBJ databases">
        <title>Genomic Encyclopedia of Type Strains, Phase IV (KMG-IV): sequencing the most valuable type-strain genomes for metagenomic binning, comparative biology and taxonomic classification.</title>
        <authorList>
            <person name="Goeker M."/>
        </authorList>
    </citation>
    <scope>NUCLEOTIDE SEQUENCE [LARGE SCALE GENOMIC DNA]</scope>
    <source>
        <strain evidence="2 3">DSM 15049</strain>
    </source>
</reference>
<accession>A0ABU0MY19</accession>
<dbReference type="PANTHER" id="PTHR46795:SF2">
    <property type="entry name" value="ABC TRANSPORTER, PERMEASE PROTEIN"/>
    <property type="match status" value="1"/>
</dbReference>
<keyword evidence="1" id="KW-1133">Transmembrane helix</keyword>